<name>A0AA94HTB1_DESDE</name>
<comment type="caution">
    <text evidence="1">The sequence shown here is derived from an EMBL/GenBank/DDBJ whole genome shotgun (WGS) entry which is preliminary data.</text>
</comment>
<dbReference type="RefSeq" id="WP_072311972.1">
    <property type="nucleotide sequence ID" value="NZ_FPIW01000030.1"/>
</dbReference>
<evidence type="ECO:0000313" key="2">
    <source>
        <dbReference type="Proteomes" id="UP000182680"/>
    </source>
</evidence>
<gene>
    <name evidence="1" type="ORF">SAMN02910291_01764</name>
</gene>
<protein>
    <submittedName>
        <fullName evidence="1">Uncharacterized protein</fullName>
    </submittedName>
</protein>
<evidence type="ECO:0000313" key="1">
    <source>
        <dbReference type="EMBL" id="SFW54216.1"/>
    </source>
</evidence>
<accession>A0AA94HTB1</accession>
<organism evidence="1 2">
    <name type="scientific">Desulfovibrio desulfuricans</name>
    <dbReference type="NCBI Taxonomy" id="876"/>
    <lineage>
        <taxon>Bacteria</taxon>
        <taxon>Pseudomonadati</taxon>
        <taxon>Thermodesulfobacteriota</taxon>
        <taxon>Desulfovibrionia</taxon>
        <taxon>Desulfovibrionales</taxon>
        <taxon>Desulfovibrionaceae</taxon>
        <taxon>Desulfovibrio</taxon>
    </lineage>
</organism>
<sequence length="97" mass="10352">MIRSIEGMAVGMLQSSVAGSAVHKETNLPDASSTPKTGDIVDLSTPILLTNEEVQEALVTVEESVSASPTEALSVHQGLDLNRVMPCWMVYCKPPLK</sequence>
<dbReference type="EMBL" id="FPIW01000030">
    <property type="protein sequence ID" value="SFW54216.1"/>
    <property type="molecule type" value="Genomic_DNA"/>
</dbReference>
<reference evidence="2" key="1">
    <citation type="submission" date="2016-11" db="EMBL/GenBank/DDBJ databases">
        <authorList>
            <person name="Jaros S."/>
            <person name="Januszkiewicz K."/>
            <person name="Wedrychowicz H."/>
        </authorList>
    </citation>
    <scope>NUCLEOTIDE SEQUENCE [LARGE SCALE GENOMIC DNA]</scope>
    <source>
        <strain evidence="2">DSM 7057</strain>
    </source>
</reference>
<proteinExistence type="predicted"/>
<dbReference type="Proteomes" id="UP000182680">
    <property type="component" value="Unassembled WGS sequence"/>
</dbReference>
<dbReference type="AlphaFoldDB" id="A0AA94HTB1"/>